<dbReference type="EMBL" id="JALLAZ020000874">
    <property type="protein sequence ID" value="KAL3785723.1"/>
    <property type="molecule type" value="Genomic_DNA"/>
</dbReference>
<sequence length="61" mass="6822">MRPRSPTEYGPWKSHATPSDVAIPMWPMNGNIHVMGGRGDHRIVNARGWRYCIPDASSTTT</sequence>
<evidence type="ECO:0000313" key="1">
    <source>
        <dbReference type="EMBL" id="KAL3785723.1"/>
    </source>
</evidence>
<dbReference type="Proteomes" id="UP001530315">
    <property type="component" value="Unassembled WGS sequence"/>
</dbReference>
<dbReference type="AlphaFoldDB" id="A0ABD3PCA3"/>
<protein>
    <submittedName>
        <fullName evidence="1">Uncharacterized protein</fullName>
    </submittedName>
</protein>
<comment type="caution">
    <text evidence="1">The sequence shown here is derived from an EMBL/GenBank/DDBJ whole genome shotgun (WGS) entry which is preliminary data.</text>
</comment>
<proteinExistence type="predicted"/>
<reference evidence="1 2" key="1">
    <citation type="submission" date="2024-10" db="EMBL/GenBank/DDBJ databases">
        <title>Updated reference genomes for cyclostephanoid diatoms.</title>
        <authorList>
            <person name="Roberts W.R."/>
            <person name="Alverson A.J."/>
        </authorList>
    </citation>
    <scope>NUCLEOTIDE SEQUENCE [LARGE SCALE GENOMIC DNA]</scope>
    <source>
        <strain evidence="1 2">AJA276-08</strain>
    </source>
</reference>
<evidence type="ECO:0000313" key="2">
    <source>
        <dbReference type="Proteomes" id="UP001530315"/>
    </source>
</evidence>
<feature type="non-terminal residue" evidence="1">
    <location>
        <position position="61"/>
    </location>
</feature>
<organism evidence="1 2">
    <name type="scientific">Stephanodiscus triporus</name>
    <dbReference type="NCBI Taxonomy" id="2934178"/>
    <lineage>
        <taxon>Eukaryota</taxon>
        <taxon>Sar</taxon>
        <taxon>Stramenopiles</taxon>
        <taxon>Ochrophyta</taxon>
        <taxon>Bacillariophyta</taxon>
        <taxon>Coscinodiscophyceae</taxon>
        <taxon>Thalassiosirophycidae</taxon>
        <taxon>Stephanodiscales</taxon>
        <taxon>Stephanodiscaceae</taxon>
        <taxon>Stephanodiscus</taxon>
    </lineage>
</organism>
<keyword evidence="2" id="KW-1185">Reference proteome</keyword>
<name>A0ABD3PCA3_9STRA</name>
<gene>
    <name evidence="1" type="ORF">ACHAW5_004665</name>
</gene>
<accession>A0ABD3PCA3</accession>